<dbReference type="InterPro" id="IPR039420">
    <property type="entry name" value="WalR-like"/>
</dbReference>
<dbReference type="Gene3D" id="3.40.50.2300">
    <property type="match status" value="1"/>
</dbReference>
<dbReference type="GO" id="GO:0006355">
    <property type="term" value="P:regulation of DNA-templated transcription"/>
    <property type="evidence" value="ECO:0007669"/>
    <property type="project" value="InterPro"/>
</dbReference>
<keyword evidence="7" id="KW-0804">Transcription</keyword>
<keyword evidence="5" id="KW-0805">Transcription regulation</keyword>
<comment type="subcellular location">
    <subcellularLocation>
        <location evidence="1">Cytoplasm</location>
    </subcellularLocation>
</comment>
<gene>
    <name evidence="12" type="ORF">SAMN02910291_01242</name>
</gene>
<evidence type="ECO:0000256" key="6">
    <source>
        <dbReference type="ARBA" id="ARBA00023125"/>
    </source>
</evidence>
<evidence type="ECO:0000313" key="12">
    <source>
        <dbReference type="EMBL" id="SFW42268.1"/>
    </source>
</evidence>
<evidence type="ECO:0000259" key="11">
    <source>
        <dbReference type="PROSITE" id="PS51755"/>
    </source>
</evidence>
<dbReference type="SMART" id="SM00862">
    <property type="entry name" value="Trans_reg_C"/>
    <property type="match status" value="1"/>
</dbReference>
<evidence type="ECO:0000256" key="4">
    <source>
        <dbReference type="ARBA" id="ARBA00023012"/>
    </source>
</evidence>
<dbReference type="PROSITE" id="PS50110">
    <property type="entry name" value="RESPONSE_REGULATORY"/>
    <property type="match status" value="1"/>
</dbReference>
<dbReference type="FunFam" id="1.10.10.10:FF:000099">
    <property type="entry name" value="Two-component system response regulator TorR"/>
    <property type="match status" value="1"/>
</dbReference>
<dbReference type="Pfam" id="PF00072">
    <property type="entry name" value="Response_reg"/>
    <property type="match status" value="1"/>
</dbReference>
<dbReference type="Proteomes" id="UP000182680">
    <property type="component" value="Unassembled WGS sequence"/>
</dbReference>
<dbReference type="PANTHER" id="PTHR48111">
    <property type="entry name" value="REGULATOR OF RPOS"/>
    <property type="match status" value="1"/>
</dbReference>
<evidence type="ECO:0000256" key="5">
    <source>
        <dbReference type="ARBA" id="ARBA00023015"/>
    </source>
</evidence>
<keyword evidence="2" id="KW-0963">Cytoplasm</keyword>
<feature type="modified residue" description="4-aspartylphosphate" evidence="8">
    <location>
        <position position="55"/>
    </location>
</feature>
<name>A0AA94HS99_DESDE</name>
<protein>
    <submittedName>
        <fullName evidence="12">Two-component system, OmpR family, response regulator</fullName>
    </submittedName>
</protein>
<keyword evidence="6 9" id="KW-0238">DNA-binding</keyword>
<dbReference type="GO" id="GO:0005829">
    <property type="term" value="C:cytosol"/>
    <property type="evidence" value="ECO:0007669"/>
    <property type="project" value="TreeGrafter"/>
</dbReference>
<evidence type="ECO:0000256" key="2">
    <source>
        <dbReference type="ARBA" id="ARBA00022490"/>
    </source>
</evidence>
<sequence>MERRQTICLVDDDREILDLLSGYLKKHGFEVSCAENGDALMDILRRDRPDLIVLDVMLPGQDGFMVCREVRKQWRIPIIFLSALGESTDRVVGLELGADDYMAKPFEPRELLARIRSVLRRNEGLPVPARESGSVHFSGWRLDRASRCLQSPCGVMVNLSGAEYRLLMAFLENPQTVLSRDALMDLTQGRNAGAFDRSIDVQVSRLRTRLRDKGGEKTALIKTVRGDGYIWTADVRRENA</sequence>
<dbReference type="Gene3D" id="6.10.250.690">
    <property type="match status" value="1"/>
</dbReference>
<dbReference type="SMART" id="SM00448">
    <property type="entry name" value="REC"/>
    <property type="match status" value="1"/>
</dbReference>
<feature type="DNA-binding region" description="OmpR/PhoB-type" evidence="9">
    <location>
        <begin position="132"/>
        <end position="233"/>
    </location>
</feature>
<organism evidence="12 13">
    <name type="scientific">Desulfovibrio desulfuricans</name>
    <dbReference type="NCBI Taxonomy" id="876"/>
    <lineage>
        <taxon>Bacteria</taxon>
        <taxon>Pseudomonadati</taxon>
        <taxon>Thermodesulfobacteriota</taxon>
        <taxon>Desulfovibrionia</taxon>
        <taxon>Desulfovibrionales</taxon>
        <taxon>Desulfovibrionaceae</taxon>
        <taxon>Desulfovibrio</taxon>
    </lineage>
</organism>
<dbReference type="AlphaFoldDB" id="A0AA94HS99"/>
<dbReference type="EMBL" id="FPIW01000017">
    <property type="protein sequence ID" value="SFW42268.1"/>
    <property type="molecule type" value="Genomic_DNA"/>
</dbReference>
<dbReference type="GO" id="GO:0000156">
    <property type="term" value="F:phosphorelay response regulator activity"/>
    <property type="evidence" value="ECO:0007669"/>
    <property type="project" value="TreeGrafter"/>
</dbReference>
<evidence type="ECO:0000256" key="1">
    <source>
        <dbReference type="ARBA" id="ARBA00004496"/>
    </source>
</evidence>
<dbReference type="PANTHER" id="PTHR48111:SF4">
    <property type="entry name" value="DNA-BINDING DUAL TRANSCRIPTIONAL REGULATOR OMPR"/>
    <property type="match status" value="1"/>
</dbReference>
<dbReference type="FunFam" id="3.40.50.2300:FF:000001">
    <property type="entry name" value="DNA-binding response regulator PhoB"/>
    <property type="match status" value="1"/>
</dbReference>
<reference evidence="13" key="1">
    <citation type="submission" date="2016-11" db="EMBL/GenBank/DDBJ databases">
        <authorList>
            <person name="Jaros S."/>
            <person name="Januszkiewicz K."/>
            <person name="Wedrychowicz H."/>
        </authorList>
    </citation>
    <scope>NUCLEOTIDE SEQUENCE [LARGE SCALE GENOMIC DNA]</scope>
    <source>
        <strain evidence="13">DSM 7057</strain>
    </source>
</reference>
<feature type="domain" description="OmpR/PhoB-type" evidence="11">
    <location>
        <begin position="132"/>
        <end position="233"/>
    </location>
</feature>
<proteinExistence type="predicted"/>
<keyword evidence="4" id="KW-0902">Two-component regulatory system</keyword>
<evidence type="ECO:0000313" key="13">
    <source>
        <dbReference type="Proteomes" id="UP000182680"/>
    </source>
</evidence>
<keyword evidence="3 8" id="KW-0597">Phosphoprotein</keyword>
<dbReference type="InterPro" id="IPR001867">
    <property type="entry name" value="OmpR/PhoB-type_DNA-bd"/>
</dbReference>
<dbReference type="GO" id="GO:0032993">
    <property type="term" value="C:protein-DNA complex"/>
    <property type="evidence" value="ECO:0007669"/>
    <property type="project" value="TreeGrafter"/>
</dbReference>
<dbReference type="InterPro" id="IPR011006">
    <property type="entry name" value="CheY-like_superfamily"/>
</dbReference>
<dbReference type="PROSITE" id="PS51755">
    <property type="entry name" value="OMPR_PHOB"/>
    <property type="match status" value="1"/>
</dbReference>
<dbReference type="Pfam" id="PF00486">
    <property type="entry name" value="Trans_reg_C"/>
    <property type="match status" value="1"/>
</dbReference>
<dbReference type="SUPFAM" id="SSF52172">
    <property type="entry name" value="CheY-like"/>
    <property type="match status" value="1"/>
</dbReference>
<dbReference type="RefSeq" id="WP_072311706.1">
    <property type="nucleotide sequence ID" value="NZ_FPIW01000017.1"/>
</dbReference>
<dbReference type="InterPro" id="IPR036388">
    <property type="entry name" value="WH-like_DNA-bd_sf"/>
</dbReference>
<dbReference type="SUPFAM" id="SSF46894">
    <property type="entry name" value="C-terminal effector domain of the bipartite response regulators"/>
    <property type="match status" value="1"/>
</dbReference>
<comment type="caution">
    <text evidence="12">The sequence shown here is derived from an EMBL/GenBank/DDBJ whole genome shotgun (WGS) entry which is preliminary data.</text>
</comment>
<dbReference type="GO" id="GO:0000976">
    <property type="term" value="F:transcription cis-regulatory region binding"/>
    <property type="evidence" value="ECO:0007669"/>
    <property type="project" value="TreeGrafter"/>
</dbReference>
<dbReference type="CDD" id="cd00383">
    <property type="entry name" value="trans_reg_C"/>
    <property type="match status" value="1"/>
</dbReference>
<evidence type="ECO:0000256" key="7">
    <source>
        <dbReference type="ARBA" id="ARBA00023163"/>
    </source>
</evidence>
<dbReference type="InterPro" id="IPR016032">
    <property type="entry name" value="Sig_transdc_resp-reg_C-effctor"/>
</dbReference>
<evidence type="ECO:0000256" key="9">
    <source>
        <dbReference type="PROSITE-ProRule" id="PRU01091"/>
    </source>
</evidence>
<evidence type="ECO:0000259" key="10">
    <source>
        <dbReference type="PROSITE" id="PS50110"/>
    </source>
</evidence>
<evidence type="ECO:0000256" key="3">
    <source>
        <dbReference type="ARBA" id="ARBA00022553"/>
    </source>
</evidence>
<accession>A0AA94HS99</accession>
<dbReference type="Gene3D" id="1.10.10.10">
    <property type="entry name" value="Winged helix-like DNA-binding domain superfamily/Winged helix DNA-binding domain"/>
    <property type="match status" value="1"/>
</dbReference>
<feature type="domain" description="Response regulatory" evidence="10">
    <location>
        <begin position="6"/>
        <end position="119"/>
    </location>
</feature>
<evidence type="ECO:0000256" key="8">
    <source>
        <dbReference type="PROSITE-ProRule" id="PRU00169"/>
    </source>
</evidence>
<dbReference type="InterPro" id="IPR001789">
    <property type="entry name" value="Sig_transdc_resp-reg_receiver"/>
</dbReference>